<gene>
    <name evidence="2" type="ORF">AAG570_011576</name>
</gene>
<dbReference type="PANTHER" id="PTHR12845">
    <property type="entry name" value="GUANINE NUCLEOTIDE EXCHANGE FACTOR"/>
    <property type="match status" value="1"/>
</dbReference>
<evidence type="ECO:0000313" key="2">
    <source>
        <dbReference type="EMBL" id="KAL1131965.1"/>
    </source>
</evidence>
<proteinExistence type="predicted"/>
<dbReference type="InterPro" id="IPR000219">
    <property type="entry name" value="DH_dom"/>
</dbReference>
<name>A0ABD0YL97_9HEMI</name>
<dbReference type="SUPFAM" id="SSF48065">
    <property type="entry name" value="DBL homology domain (DH-domain)"/>
    <property type="match status" value="1"/>
</dbReference>
<dbReference type="PROSITE" id="PS50010">
    <property type="entry name" value="DH_2"/>
    <property type="match status" value="1"/>
</dbReference>
<dbReference type="AlphaFoldDB" id="A0ABD0YL97"/>
<protein>
    <recommendedName>
        <fullName evidence="1">DH domain-containing protein</fullName>
    </recommendedName>
</protein>
<evidence type="ECO:0000313" key="3">
    <source>
        <dbReference type="Proteomes" id="UP001558652"/>
    </source>
</evidence>
<dbReference type="PANTHER" id="PTHR12845:SF5">
    <property type="entry name" value="EPHEXIN, ISOFORM D"/>
    <property type="match status" value="1"/>
</dbReference>
<dbReference type="SMART" id="SM00325">
    <property type="entry name" value="RhoGEF"/>
    <property type="match status" value="1"/>
</dbReference>
<dbReference type="Gene3D" id="1.20.900.10">
    <property type="entry name" value="Dbl homology (DH) domain"/>
    <property type="match status" value="1"/>
</dbReference>
<reference evidence="2 3" key="1">
    <citation type="submission" date="2024-07" db="EMBL/GenBank/DDBJ databases">
        <title>Chromosome-level genome assembly of the water stick insect Ranatra chinensis (Heteroptera: Nepidae).</title>
        <authorList>
            <person name="Liu X."/>
        </authorList>
    </citation>
    <scope>NUCLEOTIDE SEQUENCE [LARGE SCALE GENOMIC DNA]</scope>
    <source>
        <strain evidence="2">Cailab_2021Rc</strain>
        <tissue evidence="2">Muscle</tissue>
    </source>
</reference>
<dbReference type="Proteomes" id="UP001558652">
    <property type="component" value="Unassembled WGS sequence"/>
</dbReference>
<sequence length="209" mass="24388">MFLLSVLDNMTMYERALQETKFEIITTELRHLNSLNMFITVFYQCKQLAATCSAEDWDNLFGNIRIVKDASEFLLNDLLVHWQNDIMLNGIYAILRNHATSILRVYVNYCSNQPLANYTLCRLRQNNQKFRELLIQLEANQNDTLQTFLTLPIQRVTRLPLLLEAVIPRLDQSTAEYTACRLAIVTFKKVGGYIFLLIYKFIFGRDSSK</sequence>
<accession>A0ABD0YL97</accession>
<evidence type="ECO:0000259" key="1">
    <source>
        <dbReference type="PROSITE" id="PS50010"/>
    </source>
</evidence>
<organism evidence="2 3">
    <name type="scientific">Ranatra chinensis</name>
    <dbReference type="NCBI Taxonomy" id="642074"/>
    <lineage>
        <taxon>Eukaryota</taxon>
        <taxon>Metazoa</taxon>
        <taxon>Ecdysozoa</taxon>
        <taxon>Arthropoda</taxon>
        <taxon>Hexapoda</taxon>
        <taxon>Insecta</taxon>
        <taxon>Pterygota</taxon>
        <taxon>Neoptera</taxon>
        <taxon>Paraneoptera</taxon>
        <taxon>Hemiptera</taxon>
        <taxon>Heteroptera</taxon>
        <taxon>Panheteroptera</taxon>
        <taxon>Nepomorpha</taxon>
        <taxon>Nepidae</taxon>
        <taxon>Ranatrinae</taxon>
        <taxon>Ranatra</taxon>
    </lineage>
</organism>
<feature type="domain" description="DH" evidence="1">
    <location>
        <begin position="16"/>
        <end position="190"/>
    </location>
</feature>
<dbReference type="EMBL" id="JBFDAA010000006">
    <property type="protein sequence ID" value="KAL1131965.1"/>
    <property type="molecule type" value="Genomic_DNA"/>
</dbReference>
<dbReference type="Pfam" id="PF00621">
    <property type="entry name" value="RhoGEF"/>
    <property type="match status" value="1"/>
</dbReference>
<comment type="caution">
    <text evidence="2">The sequence shown here is derived from an EMBL/GenBank/DDBJ whole genome shotgun (WGS) entry which is preliminary data.</text>
</comment>
<dbReference type="InterPro" id="IPR035899">
    <property type="entry name" value="DBL_dom_sf"/>
</dbReference>
<dbReference type="InterPro" id="IPR047271">
    <property type="entry name" value="Ephexin-like"/>
</dbReference>
<keyword evidence="3" id="KW-1185">Reference proteome</keyword>